<reference evidence="4" key="1">
    <citation type="submission" date="2022-12" db="EMBL/GenBank/DDBJ databases">
        <authorList>
            <person name="Webb A."/>
        </authorList>
    </citation>
    <scope>NUCLEOTIDE SEQUENCE</scope>
    <source>
        <strain evidence="4">Hp1</strain>
    </source>
</reference>
<dbReference type="PANTHER" id="PTHR10858">
    <property type="entry name" value="DEOXYRIBONUCLEASE II"/>
    <property type="match status" value="1"/>
</dbReference>
<keyword evidence="3" id="KW-0732">Signal</keyword>
<feature type="signal peptide" evidence="3">
    <location>
        <begin position="1"/>
        <end position="21"/>
    </location>
</feature>
<dbReference type="InterPro" id="IPR004947">
    <property type="entry name" value="DNase_II"/>
</dbReference>
<evidence type="ECO:0000313" key="5">
    <source>
        <dbReference type="Proteomes" id="UP001162031"/>
    </source>
</evidence>
<dbReference type="PANTHER" id="PTHR10858:SF23">
    <property type="entry name" value="DEOXYRIBONUCLEASE II"/>
    <property type="match status" value="1"/>
</dbReference>
<comment type="caution">
    <text evidence="4">The sequence shown here is derived from an EMBL/GenBank/DDBJ whole genome shotgun (WGS) entry which is preliminary data.</text>
</comment>
<name>A0AAV0TGV8_HYABA</name>
<comment type="similarity">
    <text evidence="1">Belongs to the DNase II family.</text>
</comment>
<dbReference type="Pfam" id="PF03265">
    <property type="entry name" value="DNase_II"/>
    <property type="match status" value="1"/>
</dbReference>
<gene>
    <name evidence="4" type="ORF">HBR001_LOCUS2179</name>
</gene>
<evidence type="ECO:0000313" key="4">
    <source>
        <dbReference type="EMBL" id="CAI5719360.1"/>
    </source>
</evidence>
<proteinExistence type="inferred from homology"/>
<feature type="chain" id="PRO_5043953707" evidence="3">
    <location>
        <begin position="22"/>
        <end position="590"/>
    </location>
</feature>
<dbReference type="EMBL" id="CANTFL010000233">
    <property type="protein sequence ID" value="CAI5719360.1"/>
    <property type="molecule type" value="Genomic_DNA"/>
</dbReference>
<keyword evidence="2" id="KW-0378">Hydrolase</keyword>
<organism evidence="4 5">
    <name type="scientific">Hyaloperonospora brassicae</name>
    <name type="common">Brassica downy mildew</name>
    <name type="synonym">Peronospora brassicae</name>
    <dbReference type="NCBI Taxonomy" id="162125"/>
    <lineage>
        <taxon>Eukaryota</taxon>
        <taxon>Sar</taxon>
        <taxon>Stramenopiles</taxon>
        <taxon>Oomycota</taxon>
        <taxon>Peronosporomycetes</taxon>
        <taxon>Peronosporales</taxon>
        <taxon>Peronosporaceae</taxon>
        <taxon>Hyaloperonospora</taxon>
    </lineage>
</organism>
<evidence type="ECO:0000256" key="1">
    <source>
        <dbReference type="ARBA" id="ARBA00007527"/>
    </source>
</evidence>
<accession>A0AAV0TGV8</accession>
<keyword evidence="5" id="KW-1185">Reference proteome</keyword>
<evidence type="ECO:0000256" key="2">
    <source>
        <dbReference type="ARBA" id="ARBA00022801"/>
    </source>
</evidence>
<dbReference type="Proteomes" id="UP001162031">
    <property type="component" value="Unassembled WGS sequence"/>
</dbReference>
<protein>
    <submittedName>
        <fullName evidence="4">Uncharacterized protein</fullName>
    </submittedName>
</protein>
<sequence>MRTFAFLQPLLLSLLLGSASGAAIRALDGSGRPVAWWAVLKLPAHVRGPATDPPHAVPTPCDCPVPDCRHVPTDGWAALKERATGLCYLYADARDPTFRYFRDIGYECLGQGGADPVSRTLQQRDAASRPYWALFNDQFNGIAAAFAAAEADDGAESHVCGGADAFNAHAKGAVVFARDASGGVFLQTSTPNFPDPTRNDSFVPLGCQRDNNVAFAQHVAAFSLDDRELTTLGEHLQLARLCSGNVFRNKSLHALLGSATLNEDGVAHANTSAAAFYGALLDPHLPERESMKAAFRLKLARGTDDDDERPETVRRGFEPLAEDQTLMGLVDDDDDRADREAGDEDEEVLVLVKSPRAVVPPWALVAELLDSDISVASWWDGSYGIPTICGGDVFAHSPHSFCLDDPPAGVALDADGSAPYNIENLMQATWHLSDGSANLTWQLVGGRVPDGNHAKWGLTTPRSGIVNASNAYVTFGDLNMEGFPCSRTCSGSQAGRGGSFFSLMRPRLHASLARSIVSGACPCTSSSAAVTAVHQDANAMPDGFLRNDSSFLLYETLRMCHRGCVKKLEAHLEATELPALSATASSFWLK</sequence>
<dbReference type="AlphaFoldDB" id="A0AAV0TGV8"/>
<dbReference type="GO" id="GO:0004531">
    <property type="term" value="F:deoxyribonuclease II activity"/>
    <property type="evidence" value="ECO:0007669"/>
    <property type="project" value="InterPro"/>
</dbReference>
<evidence type="ECO:0000256" key="3">
    <source>
        <dbReference type="SAM" id="SignalP"/>
    </source>
</evidence>